<evidence type="ECO:0000313" key="1">
    <source>
        <dbReference type="EMBL" id="EHR50334.1"/>
    </source>
</evidence>
<accession>H5X9G9</accession>
<dbReference type="AlphaFoldDB" id="H5X9G9"/>
<gene>
    <name evidence="1" type="ORF">SacmaDRAFT_2080</name>
</gene>
<dbReference type="eggNOG" id="COG3832">
    <property type="taxonomic scope" value="Bacteria"/>
</dbReference>
<dbReference type="EMBL" id="CM001439">
    <property type="protein sequence ID" value="EHR50334.1"/>
    <property type="molecule type" value="Genomic_DNA"/>
</dbReference>
<sequence length="190" mass="21498">MATNSRIKPVERATDRSWDEWLRFMDTIDAENLNHKQIALKVYEELDGAIEQAGWWAQAVTVAYEQYIGRRVPGQRPDGTFQLSVSKQTRLGMADLMQEWQRFAAEDEDVQGMVGGDPRIGGTDRRMTWRTKAKDGSTVIVTSEPKRNGTASIVVTQLGLATLESNDLARERWSAIVKRFLADIRNSPVE</sequence>
<name>H5X9G9_9PSEU</name>
<dbReference type="STRING" id="882083.SacmaDRAFT_2080"/>
<dbReference type="HOGENOM" id="CLU_109315_0_0_11"/>
<protein>
    <recommendedName>
        <fullName evidence="3">DUF4287 domain-containing protein</fullName>
    </recommendedName>
</protein>
<reference evidence="1 2" key="1">
    <citation type="journal article" date="2012" name="Stand. Genomic Sci.">
        <title>Genome sequence of the ocean sediment bacterium Saccharomonospora marina type strain (XMU15(T)).</title>
        <authorList>
            <person name="Klenk H.P."/>
            <person name="Lu M."/>
            <person name="Lucas S."/>
            <person name="Lapidus A."/>
            <person name="Copeland A."/>
            <person name="Pitluck S."/>
            <person name="Goodwin L.A."/>
            <person name="Han C."/>
            <person name="Tapia R."/>
            <person name="Brambilla E.M."/>
            <person name="Potter G."/>
            <person name="Land M."/>
            <person name="Ivanova N."/>
            <person name="Rohde M."/>
            <person name="Goker M."/>
            <person name="Detter J.C."/>
            <person name="Li W.J."/>
            <person name="Kyrpides N.C."/>
            <person name="Woyke T."/>
        </authorList>
    </citation>
    <scope>NUCLEOTIDE SEQUENCE [LARGE SCALE GENOMIC DNA]</scope>
    <source>
        <strain evidence="1 2">XMU15</strain>
    </source>
</reference>
<organism evidence="1 2">
    <name type="scientific">Saccharomonospora marina XMU15</name>
    <dbReference type="NCBI Taxonomy" id="882083"/>
    <lineage>
        <taxon>Bacteria</taxon>
        <taxon>Bacillati</taxon>
        <taxon>Actinomycetota</taxon>
        <taxon>Actinomycetes</taxon>
        <taxon>Pseudonocardiales</taxon>
        <taxon>Pseudonocardiaceae</taxon>
        <taxon>Saccharomonospora</taxon>
    </lineage>
</organism>
<dbReference type="Proteomes" id="UP000004926">
    <property type="component" value="Chromosome"/>
</dbReference>
<dbReference type="OrthoDB" id="3837807at2"/>
<evidence type="ECO:0000313" key="2">
    <source>
        <dbReference type="Proteomes" id="UP000004926"/>
    </source>
</evidence>
<keyword evidence="2" id="KW-1185">Reference proteome</keyword>
<evidence type="ECO:0008006" key="3">
    <source>
        <dbReference type="Google" id="ProtNLM"/>
    </source>
</evidence>
<proteinExistence type="predicted"/>